<dbReference type="SUPFAM" id="SSF90123">
    <property type="entry name" value="ABC transporter transmembrane region"/>
    <property type="match status" value="2"/>
</dbReference>
<dbReference type="GO" id="GO:0005524">
    <property type="term" value="F:ATP binding"/>
    <property type="evidence" value="ECO:0007669"/>
    <property type="project" value="UniProtKB-KW"/>
</dbReference>
<dbReference type="PANTHER" id="PTHR24223">
    <property type="entry name" value="ATP-BINDING CASSETTE SUB-FAMILY C"/>
    <property type="match status" value="1"/>
</dbReference>
<sequence>MNFFRRMLFYQVSPLVKLAKTKNIDEGDLLPLPAHLHPETLPVSLEPLQWTTPKAFLFSLIRTLKKFLAPGYSWYLASSILALLSPVFVNRFVGLISKGVTQETLLEALVYGLLLGLCGFLSGLFLQHYFYNTLQCYQVTTNILNQKIFSHSLKLSQSARQKSQVGDIVNHMSSDSDSVSDFPQIMGDLVSSLFLITGVVAMLFYYIGWSAFAALAVLFTLAPLTNYVAKKFTHLDEEMMKHRDHRVTLMTQALNAIRVVKYFAWEKSVSKEVTEVREKELLSRRRLARAEVISSLGYLGVSTLVLFVALAVHAWRGQVLDAAIIFTCISLFGLLEGPFGDLSRLISRYTTAVVGAGRILNFLKQEEVEITTKENALVGQPMGLEIQGLSLTYPGAQEEVLKNIDLVVPAGSSVAIVGPVGAGKSSLLSALLGEVAPTKGKIEFSKVLDDERPRMAFVPQEAYIINTTLLENLSFGEDVSKEELRRALHNSCLSRDLKEWSGGLRTEIGEKGVNLSGGQKQRVALARAYLRKPQIVLLDDPLSAVDADTENLLCERLLFGAWKDVTRVVATHRLEHLPKFDQVLYLEDGVARGLGSFEELLKVCQPFAEFYKEHGKTQGDHGSTTVTAETSTEVVTATEETDEKKNRVTEDEEREVGAVKGSVYWDYISSLGGDGKYTKPLILSVLLFGAIGVTLLPLLQKAWLSYYSSHQNQWAALSAVGIYGLIGLAVLVGSLLNHLIWLERGIRAGKNMHDKMLRSVLNSPVRFFDSTPVGRIIQRFSRDIESVDVYLQWSFDSAVHCALQVIVSIVLILGLMPLMIFVIGPVMALYYVLQRDYRRPAREVKRFDSVARSPRYAHFKETLQGLTVIRGFNKSPWFMRNFYDKLAYSQRMFYSHFMINRWFSSRIPLIGGLISMSTAVGVTLSAYYGVMEAGTAGLVTLYSLSFWGFLNWGVRIFADIESRMTSIERLKFFSNLPAEKDILVTGEETLRLSWPEKGEISVENLKVRYAPHLPLVLKGITFHVEAGTRVGIIGRTGSGKSTFFQSLFRFIEAEEGRIKIDGVEIASVPLEKLRRNLAIIPQDPTLFLGTIRNNLDRYNEYSDEEVVTALKHASMWEHVKELPQGIHSAVSEGGLNLSQGQRQLLCLARALLTKARVIVMDEATASVDVQTDAILQKVIRQSFAGVTMLIIAHRLGTISDCDQIVEISAGEVKSVRRPSEFSKEEIEESLV</sequence>
<dbReference type="InterPro" id="IPR044746">
    <property type="entry name" value="ABCC_6TM_D1"/>
</dbReference>
<evidence type="ECO:0000256" key="7">
    <source>
        <dbReference type="ARBA" id="ARBA00022840"/>
    </source>
</evidence>
<feature type="domain" description="ABC transporter" evidence="12">
    <location>
        <begin position="1000"/>
        <end position="1231"/>
    </location>
</feature>
<feature type="transmembrane region" description="Helical" evidence="11">
    <location>
        <begin position="292"/>
        <end position="313"/>
    </location>
</feature>
<feature type="compositionally biased region" description="Low complexity" evidence="10">
    <location>
        <begin position="623"/>
        <end position="638"/>
    </location>
</feature>
<dbReference type="CDD" id="cd18579">
    <property type="entry name" value="ABC_6TM_ABCC_D1"/>
    <property type="match status" value="1"/>
</dbReference>
<evidence type="ECO:0000256" key="3">
    <source>
        <dbReference type="ARBA" id="ARBA00022448"/>
    </source>
</evidence>
<keyword evidence="7 14" id="KW-0067">ATP-binding</keyword>
<evidence type="ECO:0000256" key="4">
    <source>
        <dbReference type="ARBA" id="ARBA00022692"/>
    </source>
</evidence>
<keyword evidence="6" id="KW-0547">Nucleotide-binding</keyword>
<feature type="transmembrane region" description="Helical" evidence="11">
    <location>
        <begin position="319"/>
        <end position="339"/>
    </location>
</feature>
<dbReference type="FunFam" id="3.40.50.300:FF:000610">
    <property type="entry name" value="Multidrug resistance-associated ABC transporter"/>
    <property type="match status" value="1"/>
</dbReference>
<dbReference type="InterPro" id="IPR011527">
    <property type="entry name" value="ABC1_TM_dom"/>
</dbReference>
<keyword evidence="9 11" id="KW-0472">Membrane</keyword>
<dbReference type="GO" id="GO:0140359">
    <property type="term" value="F:ABC-type transporter activity"/>
    <property type="evidence" value="ECO:0007669"/>
    <property type="project" value="InterPro"/>
</dbReference>
<dbReference type="InterPro" id="IPR027417">
    <property type="entry name" value="P-loop_NTPase"/>
</dbReference>
<dbReference type="InterPro" id="IPR036640">
    <property type="entry name" value="ABC1_TM_sf"/>
</dbReference>
<evidence type="ECO:0000256" key="5">
    <source>
        <dbReference type="ARBA" id="ARBA00022737"/>
    </source>
</evidence>
<dbReference type="OrthoDB" id="5578035at2"/>
<dbReference type="PROSITE" id="PS00211">
    <property type="entry name" value="ABC_TRANSPORTER_1"/>
    <property type="match status" value="2"/>
</dbReference>
<evidence type="ECO:0000313" key="14">
    <source>
        <dbReference type="EMBL" id="KYG70286.1"/>
    </source>
</evidence>
<comment type="similarity">
    <text evidence="2">Belongs to the ABC transporter superfamily. ABCC family. Conjugate transporter (TC 3.A.1.208) subfamily.</text>
</comment>
<dbReference type="SUPFAM" id="SSF52540">
    <property type="entry name" value="P-loop containing nucleoside triphosphate hydrolases"/>
    <property type="match status" value="2"/>
</dbReference>
<dbReference type="Pfam" id="PF00005">
    <property type="entry name" value="ABC_tran"/>
    <property type="match status" value="2"/>
</dbReference>
<feature type="transmembrane region" description="Helical" evidence="11">
    <location>
        <begin position="720"/>
        <end position="742"/>
    </location>
</feature>
<dbReference type="InterPro" id="IPR017871">
    <property type="entry name" value="ABC_transporter-like_CS"/>
</dbReference>
<evidence type="ECO:0000259" key="13">
    <source>
        <dbReference type="PROSITE" id="PS50929"/>
    </source>
</evidence>
<dbReference type="Pfam" id="PF00664">
    <property type="entry name" value="ABC_membrane"/>
    <property type="match status" value="2"/>
</dbReference>
<evidence type="ECO:0000256" key="10">
    <source>
        <dbReference type="SAM" id="MobiDB-lite"/>
    </source>
</evidence>
<dbReference type="Gene3D" id="1.20.1560.10">
    <property type="entry name" value="ABC transporter type 1, transmembrane domain"/>
    <property type="match status" value="2"/>
</dbReference>
<dbReference type="InterPro" id="IPR044726">
    <property type="entry name" value="ABCC_6TM_D2"/>
</dbReference>
<protein>
    <submittedName>
        <fullName evidence="14">Multidrug ABC transporter ATP-binding protein</fullName>
    </submittedName>
</protein>
<name>A0A150WVA2_BDEBC</name>
<feature type="domain" description="ABC transmembrane type-1" evidence="13">
    <location>
        <begin position="681"/>
        <end position="962"/>
    </location>
</feature>
<reference evidence="14 15" key="1">
    <citation type="submission" date="2016-03" db="EMBL/GenBank/DDBJ databases">
        <authorList>
            <person name="Ploux O."/>
        </authorList>
    </citation>
    <scope>NUCLEOTIDE SEQUENCE [LARGE SCALE GENOMIC DNA]</scope>
    <source>
        <strain evidence="14 15">BER2</strain>
    </source>
</reference>
<evidence type="ECO:0000256" key="1">
    <source>
        <dbReference type="ARBA" id="ARBA00004651"/>
    </source>
</evidence>
<comment type="caution">
    <text evidence="14">The sequence shown here is derived from an EMBL/GenBank/DDBJ whole genome shotgun (WGS) entry which is preliminary data.</text>
</comment>
<evidence type="ECO:0000256" key="6">
    <source>
        <dbReference type="ARBA" id="ARBA00022741"/>
    </source>
</evidence>
<organism evidence="14 15">
    <name type="scientific">Bdellovibrio bacteriovorus</name>
    <dbReference type="NCBI Taxonomy" id="959"/>
    <lineage>
        <taxon>Bacteria</taxon>
        <taxon>Pseudomonadati</taxon>
        <taxon>Bdellovibrionota</taxon>
        <taxon>Bdellovibrionia</taxon>
        <taxon>Bdellovibrionales</taxon>
        <taxon>Pseudobdellovibrionaceae</taxon>
        <taxon>Bdellovibrio</taxon>
    </lineage>
</organism>
<dbReference type="InterPro" id="IPR003439">
    <property type="entry name" value="ABC_transporter-like_ATP-bd"/>
</dbReference>
<feature type="transmembrane region" description="Helical" evidence="11">
    <location>
        <begin position="681"/>
        <end position="700"/>
    </location>
</feature>
<dbReference type="CDD" id="cd03369">
    <property type="entry name" value="ABCC_NFT1"/>
    <property type="match status" value="1"/>
</dbReference>
<dbReference type="InterPro" id="IPR050173">
    <property type="entry name" value="ABC_transporter_C-like"/>
</dbReference>
<feature type="transmembrane region" description="Helical" evidence="11">
    <location>
        <begin position="67"/>
        <end position="88"/>
    </location>
</feature>
<keyword evidence="5" id="KW-0677">Repeat</keyword>
<proteinExistence type="inferred from homology"/>
<dbReference type="InterPro" id="IPR003593">
    <property type="entry name" value="AAA+_ATPase"/>
</dbReference>
<dbReference type="SMART" id="SM00382">
    <property type="entry name" value="AAA"/>
    <property type="match status" value="2"/>
</dbReference>
<dbReference type="PROSITE" id="PS50929">
    <property type="entry name" value="ABC_TM1F"/>
    <property type="match status" value="2"/>
</dbReference>
<dbReference type="EMBL" id="LUKF01000002">
    <property type="protein sequence ID" value="KYG70286.1"/>
    <property type="molecule type" value="Genomic_DNA"/>
</dbReference>
<evidence type="ECO:0000313" key="15">
    <source>
        <dbReference type="Proteomes" id="UP000075391"/>
    </source>
</evidence>
<feature type="domain" description="ABC transporter" evidence="12">
    <location>
        <begin position="384"/>
        <end position="613"/>
    </location>
</feature>
<comment type="subcellular location">
    <subcellularLocation>
        <location evidence="1">Cell membrane</location>
        <topology evidence="1">Multi-pass membrane protein</topology>
    </subcellularLocation>
</comment>
<dbReference type="PANTHER" id="PTHR24223:SF415">
    <property type="entry name" value="FI20190P1"/>
    <property type="match status" value="1"/>
</dbReference>
<feature type="region of interest" description="Disordered" evidence="10">
    <location>
        <begin position="615"/>
        <end position="652"/>
    </location>
</feature>
<dbReference type="GO" id="GO:0005886">
    <property type="term" value="C:plasma membrane"/>
    <property type="evidence" value="ECO:0007669"/>
    <property type="project" value="UniProtKB-SubCell"/>
</dbReference>
<dbReference type="FunFam" id="1.20.1560.10:FF:000010">
    <property type="entry name" value="Multidrug resistance-associated ABC transporter"/>
    <property type="match status" value="1"/>
</dbReference>
<evidence type="ECO:0000256" key="9">
    <source>
        <dbReference type="ARBA" id="ARBA00023136"/>
    </source>
</evidence>
<dbReference type="CDD" id="cd18580">
    <property type="entry name" value="ABC_6TM_ABCC_D2"/>
    <property type="match status" value="1"/>
</dbReference>
<dbReference type="AlphaFoldDB" id="A0A150WVA2"/>
<gene>
    <name evidence="14" type="ORF">AZI85_14175</name>
</gene>
<dbReference type="GO" id="GO:0016887">
    <property type="term" value="F:ATP hydrolysis activity"/>
    <property type="evidence" value="ECO:0007669"/>
    <property type="project" value="InterPro"/>
</dbReference>
<accession>A0A150WVA2</accession>
<dbReference type="PROSITE" id="PS50893">
    <property type="entry name" value="ABC_TRANSPORTER_2"/>
    <property type="match status" value="2"/>
</dbReference>
<feature type="transmembrane region" description="Helical" evidence="11">
    <location>
        <begin position="815"/>
        <end position="833"/>
    </location>
</feature>
<feature type="transmembrane region" description="Helical" evidence="11">
    <location>
        <begin position="907"/>
        <end position="930"/>
    </location>
</feature>
<evidence type="ECO:0000256" key="8">
    <source>
        <dbReference type="ARBA" id="ARBA00022989"/>
    </source>
</evidence>
<dbReference type="CDD" id="cd03250">
    <property type="entry name" value="ABCC_MRP_domain1"/>
    <property type="match status" value="1"/>
</dbReference>
<feature type="transmembrane region" description="Helical" evidence="11">
    <location>
        <begin position="936"/>
        <end position="954"/>
    </location>
</feature>
<keyword evidence="4 11" id="KW-0812">Transmembrane</keyword>
<feature type="domain" description="ABC transmembrane type-1" evidence="13">
    <location>
        <begin position="76"/>
        <end position="351"/>
    </location>
</feature>
<dbReference type="Gene3D" id="3.40.50.300">
    <property type="entry name" value="P-loop containing nucleotide triphosphate hydrolases"/>
    <property type="match status" value="2"/>
</dbReference>
<evidence type="ECO:0000256" key="2">
    <source>
        <dbReference type="ARBA" id="ARBA00009726"/>
    </source>
</evidence>
<keyword evidence="3" id="KW-0813">Transport</keyword>
<keyword evidence="8 11" id="KW-1133">Transmembrane helix</keyword>
<evidence type="ECO:0000256" key="11">
    <source>
        <dbReference type="SAM" id="Phobius"/>
    </source>
</evidence>
<evidence type="ECO:0000259" key="12">
    <source>
        <dbReference type="PROSITE" id="PS50893"/>
    </source>
</evidence>
<dbReference type="Proteomes" id="UP000075391">
    <property type="component" value="Unassembled WGS sequence"/>
</dbReference>
<dbReference type="RefSeq" id="WP_063242766.1">
    <property type="nucleotide sequence ID" value="NZ_LUKF01000002.1"/>
</dbReference>
<feature type="transmembrane region" description="Helical" evidence="11">
    <location>
        <begin position="108"/>
        <end position="126"/>
    </location>
</feature>